<gene>
    <name evidence="1" type="ORF">SAMN02745176_00148</name>
</gene>
<accession>A0A1M6AWB8</accession>
<sequence>MFKRKITLRKKINKRLDEIDVLIPNNKPSIAFIGKLPDGRYEVVEHYNGKNSRGIEVTLKYVEKVIDSIEEYFSQQPDWKVFYGEAPLVEVLRDMLHNDPWKIAKEL</sequence>
<dbReference type="RefSeq" id="WP_073023481.1">
    <property type="nucleotide sequence ID" value="NZ_FQZS01000003.1"/>
</dbReference>
<proteinExistence type="predicted"/>
<evidence type="ECO:0000313" key="2">
    <source>
        <dbReference type="Proteomes" id="UP000184442"/>
    </source>
</evidence>
<dbReference type="AlphaFoldDB" id="A0A1M6AWB8"/>
<name>A0A1M6AWB8_9FIRM</name>
<evidence type="ECO:0000313" key="1">
    <source>
        <dbReference type="EMBL" id="SHI40740.1"/>
    </source>
</evidence>
<organism evidence="1 2">
    <name type="scientific">Lutispora thermophila DSM 19022</name>
    <dbReference type="NCBI Taxonomy" id="1122184"/>
    <lineage>
        <taxon>Bacteria</taxon>
        <taxon>Bacillati</taxon>
        <taxon>Bacillota</taxon>
        <taxon>Clostridia</taxon>
        <taxon>Lutisporales</taxon>
        <taxon>Lutisporaceae</taxon>
        <taxon>Lutispora</taxon>
    </lineage>
</organism>
<reference evidence="1 2" key="1">
    <citation type="submission" date="2016-11" db="EMBL/GenBank/DDBJ databases">
        <authorList>
            <person name="Jaros S."/>
            <person name="Januszkiewicz K."/>
            <person name="Wedrychowicz H."/>
        </authorList>
    </citation>
    <scope>NUCLEOTIDE SEQUENCE [LARGE SCALE GENOMIC DNA]</scope>
    <source>
        <strain evidence="1 2">DSM 19022</strain>
    </source>
</reference>
<dbReference type="Proteomes" id="UP000184442">
    <property type="component" value="Unassembled WGS sequence"/>
</dbReference>
<protein>
    <submittedName>
        <fullName evidence="1">Uncharacterized protein</fullName>
    </submittedName>
</protein>
<dbReference type="OrthoDB" id="9843163at2"/>
<keyword evidence="2" id="KW-1185">Reference proteome</keyword>
<dbReference type="STRING" id="1122184.SAMN02745176_00148"/>
<dbReference type="EMBL" id="FQZS01000003">
    <property type="protein sequence ID" value="SHI40740.1"/>
    <property type="molecule type" value="Genomic_DNA"/>
</dbReference>